<keyword evidence="2" id="KW-0472">Membrane</keyword>
<keyword evidence="2" id="KW-1133">Transmembrane helix</keyword>
<sequence>MEQTNSVPVDEFSSNVFSFTPPQNSRPESQVSDGSKAGATLLFSGIFLGLVGIAFTVIGSMKREGENSFEWTQLIGPIMLTVGVLFALIPVCRFKLHICKSRRRNEETTPDGEMPSSPQSFVFSGINQPITFHGATVLQYIPPPYTTQDVSTMGATSTTPLPNAILSNGAMSPLCPPQYYSIYPMDNPAFVGDDTFLTLQSTGDAYERSPAGAASSENPQETITHRDPPPLYQDIFPEIK</sequence>
<feature type="region of interest" description="Disordered" evidence="1">
    <location>
        <begin position="1"/>
        <end position="32"/>
    </location>
</feature>
<evidence type="ECO:0000256" key="2">
    <source>
        <dbReference type="SAM" id="Phobius"/>
    </source>
</evidence>
<feature type="transmembrane region" description="Helical" evidence="2">
    <location>
        <begin position="71"/>
        <end position="94"/>
    </location>
</feature>
<dbReference type="InterPro" id="IPR027835">
    <property type="entry name" value="TMEM174"/>
</dbReference>
<keyword evidence="2" id="KW-0812">Transmembrane</keyword>
<dbReference type="PANTHER" id="PTHR31020">
    <property type="entry name" value="TRANSMEMBRANE PROTEIN 174"/>
    <property type="match status" value="1"/>
</dbReference>
<feature type="region of interest" description="Disordered" evidence="1">
    <location>
        <begin position="206"/>
        <end position="240"/>
    </location>
</feature>
<evidence type="ECO:0000313" key="4">
    <source>
        <dbReference type="Proteomes" id="UP001295444"/>
    </source>
</evidence>
<dbReference type="PANTHER" id="PTHR31020:SF1">
    <property type="entry name" value="TRANSMEMBRANE PROTEIN 174"/>
    <property type="match status" value="1"/>
</dbReference>
<evidence type="ECO:0000313" key="3">
    <source>
        <dbReference type="EMBL" id="CAH2296917.1"/>
    </source>
</evidence>
<proteinExistence type="predicted"/>
<name>A0AAD1WC20_PELCU</name>
<dbReference type="AlphaFoldDB" id="A0AAD1WC20"/>
<accession>A0AAD1WC20</accession>
<gene>
    <name evidence="3" type="ORF">PECUL_23A017890</name>
</gene>
<dbReference type="EMBL" id="OW240916">
    <property type="protein sequence ID" value="CAH2296917.1"/>
    <property type="molecule type" value="Genomic_DNA"/>
</dbReference>
<dbReference type="Proteomes" id="UP001295444">
    <property type="component" value="Chromosome 05"/>
</dbReference>
<feature type="transmembrane region" description="Helical" evidence="2">
    <location>
        <begin position="39"/>
        <end position="59"/>
    </location>
</feature>
<organism evidence="3 4">
    <name type="scientific">Pelobates cultripes</name>
    <name type="common">Western spadefoot toad</name>
    <dbReference type="NCBI Taxonomy" id="61616"/>
    <lineage>
        <taxon>Eukaryota</taxon>
        <taxon>Metazoa</taxon>
        <taxon>Chordata</taxon>
        <taxon>Craniata</taxon>
        <taxon>Vertebrata</taxon>
        <taxon>Euteleostomi</taxon>
        <taxon>Amphibia</taxon>
        <taxon>Batrachia</taxon>
        <taxon>Anura</taxon>
        <taxon>Pelobatoidea</taxon>
        <taxon>Pelobatidae</taxon>
        <taxon>Pelobates</taxon>
    </lineage>
</organism>
<evidence type="ECO:0008006" key="5">
    <source>
        <dbReference type="Google" id="ProtNLM"/>
    </source>
</evidence>
<evidence type="ECO:0000256" key="1">
    <source>
        <dbReference type="SAM" id="MobiDB-lite"/>
    </source>
</evidence>
<reference evidence="3" key="1">
    <citation type="submission" date="2022-03" db="EMBL/GenBank/DDBJ databases">
        <authorList>
            <person name="Alioto T."/>
            <person name="Alioto T."/>
            <person name="Gomez Garrido J."/>
        </authorList>
    </citation>
    <scope>NUCLEOTIDE SEQUENCE</scope>
</reference>
<keyword evidence="4" id="KW-1185">Reference proteome</keyword>
<protein>
    <recommendedName>
        <fullName evidence="5">Transmembrane protein 174</fullName>
    </recommendedName>
</protein>
<dbReference type="Pfam" id="PF15029">
    <property type="entry name" value="TMEM174"/>
    <property type="match status" value="1"/>
</dbReference>